<organism evidence="3 4">
    <name type="scientific">Urbifossiella limnaea</name>
    <dbReference type="NCBI Taxonomy" id="2528023"/>
    <lineage>
        <taxon>Bacteria</taxon>
        <taxon>Pseudomonadati</taxon>
        <taxon>Planctomycetota</taxon>
        <taxon>Planctomycetia</taxon>
        <taxon>Gemmatales</taxon>
        <taxon>Gemmataceae</taxon>
        <taxon>Urbifossiella</taxon>
    </lineage>
</organism>
<dbReference type="KEGG" id="uli:ETAA1_12960"/>
<keyword evidence="2" id="KW-0812">Transmembrane</keyword>
<evidence type="ECO:0000313" key="3">
    <source>
        <dbReference type="EMBL" id="QDU19372.1"/>
    </source>
</evidence>
<keyword evidence="4" id="KW-1185">Reference proteome</keyword>
<evidence type="ECO:0000313" key="4">
    <source>
        <dbReference type="Proteomes" id="UP000319576"/>
    </source>
</evidence>
<feature type="compositionally biased region" description="Basic and acidic residues" evidence="1">
    <location>
        <begin position="193"/>
        <end position="202"/>
    </location>
</feature>
<feature type="region of interest" description="Disordered" evidence="1">
    <location>
        <begin position="193"/>
        <end position="213"/>
    </location>
</feature>
<dbReference type="OrthoDB" id="277332at2"/>
<reference evidence="3 4" key="1">
    <citation type="submission" date="2019-02" db="EMBL/GenBank/DDBJ databases">
        <title>Deep-cultivation of Planctomycetes and their phenomic and genomic characterization uncovers novel biology.</title>
        <authorList>
            <person name="Wiegand S."/>
            <person name="Jogler M."/>
            <person name="Boedeker C."/>
            <person name="Pinto D."/>
            <person name="Vollmers J."/>
            <person name="Rivas-Marin E."/>
            <person name="Kohn T."/>
            <person name="Peeters S.H."/>
            <person name="Heuer A."/>
            <person name="Rast P."/>
            <person name="Oberbeckmann S."/>
            <person name="Bunk B."/>
            <person name="Jeske O."/>
            <person name="Meyerdierks A."/>
            <person name="Storesund J.E."/>
            <person name="Kallscheuer N."/>
            <person name="Luecker S."/>
            <person name="Lage O.M."/>
            <person name="Pohl T."/>
            <person name="Merkel B.J."/>
            <person name="Hornburger P."/>
            <person name="Mueller R.-W."/>
            <person name="Bruemmer F."/>
            <person name="Labrenz M."/>
            <person name="Spormann A.M."/>
            <person name="Op den Camp H."/>
            <person name="Overmann J."/>
            <person name="Amann R."/>
            <person name="Jetten M.S.M."/>
            <person name="Mascher T."/>
            <person name="Medema M.H."/>
            <person name="Devos D.P."/>
            <person name="Kaster A.-K."/>
            <person name="Ovreas L."/>
            <person name="Rohde M."/>
            <person name="Galperin M.Y."/>
            <person name="Jogler C."/>
        </authorList>
    </citation>
    <scope>NUCLEOTIDE SEQUENCE [LARGE SCALE GENOMIC DNA]</scope>
    <source>
        <strain evidence="3 4">ETA_A1</strain>
    </source>
</reference>
<accession>A0A517XPG0</accession>
<keyword evidence="2" id="KW-0472">Membrane</keyword>
<keyword evidence="2" id="KW-1133">Transmembrane helix</keyword>
<dbReference type="Proteomes" id="UP000319576">
    <property type="component" value="Chromosome"/>
</dbReference>
<protein>
    <recommendedName>
        <fullName evidence="5">Tetratricopeptide repeat protein</fullName>
    </recommendedName>
</protein>
<dbReference type="EMBL" id="CP036273">
    <property type="protein sequence ID" value="QDU19372.1"/>
    <property type="molecule type" value="Genomic_DNA"/>
</dbReference>
<proteinExistence type="predicted"/>
<feature type="transmembrane region" description="Helical" evidence="2">
    <location>
        <begin position="326"/>
        <end position="347"/>
    </location>
</feature>
<name>A0A517XPG0_9BACT</name>
<dbReference type="RefSeq" id="WP_145235322.1">
    <property type="nucleotide sequence ID" value="NZ_CP036273.1"/>
</dbReference>
<sequence>MRRFALVVGVGLLGVLPGRAVLYSPDDPMVAPVRPDGTAEALPFDVLRLRLAQLGNVANPQPGPNGQPNADRAKVLKRVKDRPPAKAPDDAAAAAADLIRLGNGGQVAYADQALKLLYPFRGGRQPNYFVFTTLAVVYAARGEWRMAEEAHAAALFDAEMPAAVKGWSGAQRDWLRKFDDTYLPHYYRIQRTESEAKPRPAPEAELPTPLFPLPDRDGKATPVRFVNDAGVYEPGALAAAEKAKLPPDALAVTQQLLMLFPGDTRLYWLLAELYAADNKLDEAVIILDECAWSRQYGNRMAFMEHRAAIHAAIEARPKPVEPTPPISLPMIFVYFGVVVVVGVVALVRALRKGGPRAGCGLFGCG</sequence>
<evidence type="ECO:0000256" key="1">
    <source>
        <dbReference type="SAM" id="MobiDB-lite"/>
    </source>
</evidence>
<evidence type="ECO:0008006" key="5">
    <source>
        <dbReference type="Google" id="ProtNLM"/>
    </source>
</evidence>
<evidence type="ECO:0000256" key="2">
    <source>
        <dbReference type="SAM" id="Phobius"/>
    </source>
</evidence>
<dbReference type="SUPFAM" id="SSF48452">
    <property type="entry name" value="TPR-like"/>
    <property type="match status" value="1"/>
</dbReference>
<gene>
    <name evidence="3" type="ORF">ETAA1_12960</name>
</gene>
<dbReference type="AlphaFoldDB" id="A0A517XPG0"/>
<dbReference type="InterPro" id="IPR011990">
    <property type="entry name" value="TPR-like_helical_dom_sf"/>
</dbReference>